<dbReference type="Gene3D" id="1.10.10.10">
    <property type="entry name" value="Winged helix-like DNA-binding domain superfamily/Winged helix DNA-binding domain"/>
    <property type="match status" value="1"/>
</dbReference>
<sequence length="99" mass="10689">MPGKAVARFDETIHGVVRLRVCGMLARLGATDFAVIRDALGVSDPTLSKHLKQLEQAGYIRVQKGLALGGRTKTWAELTDAGRVAFEGHVAFLREVTGD</sequence>
<dbReference type="Pfam" id="PF13601">
    <property type="entry name" value="HTH_34"/>
    <property type="match status" value="1"/>
</dbReference>
<comment type="caution">
    <text evidence="2">The sequence shown here is derived from an EMBL/GenBank/DDBJ whole genome shotgun (WGS) entry which is preliminary data.</text>
</comment>
<reference evidence="2 3" key="1">
    <citation type="submission" date="2018-10" db="EMBL/GenBank/DDBJ databases">
        <authorList>
            <person name="Li J."/>
        </authorList>
    </citation>
    <scope>NUCLEOTIDE SEQUENCE [LARGE SCALE GENOMIC DNA]</scope>
    <source>
        <strain evidence="2 3">ZD1-4</strain>
    </source>
</reference>
<dbReference type="InterPro" id="IPR036390">
    <property type="entry name" value="WH_DNA-bd_sf"/>
</dbReference>
<dbReference type="InterPro" id="IPR027395">
    <property type="entry name" value="WH_DNA-bd_dom"/>
</dbReference>
<gene>
    <name evidence="2" type="ORF">D9V28_08100</name>
</gene>
<proteinExistence type="predicted"/>
<dbReference type="Proteomes" id="UP000282460">
    <property type="component" value="Unassembled WGS sequence"/>
</dbReference>
<dbReference type="EMBL" id="RCWJ01000002">
    <property type="protein sequence ID" value="RLQ84178.1"/>
    <property type="molecule type" value="Genomic_DNA"/>
</dbReference>
<evidence type="ECO:0000259" key="1">
    <source>
        <dbReference type="Pfam" id="PF13601"/>
    </source>
</evidence>
<evidence type="ECO:0000313" key="2">
    <source>
        <dbReference type="EMBL" id="RLQ84178.1"/>
    </source>
</evidence>
<accession>A0A3L7J100</accession>
<dbReference type="AlphaFoldDB" id="A0A3L7J100"/>
<dbReference type="InterPro" id="IPR011991">
    <property type="entry name" value="ArsR-like_HTH"/>
</dbReference>
<feature type="domain" description="Winged helix DNA-binding" evidence="1">
    <location>
        <begin position="17"/>
        <end position="95"/>
    </location>
</feature>
<dbReference type="PANTHER" id="PTHR37318:SF1">
    <property type="entry name" value="BSL7504 PROTEIN"/>
    <property type="match status" value="1"/>
</dbReference>
<name>A0A3L7J100_9MICO</name>
<evidence type="ECO:0000313" key="3">
    <source>
        <dbReference type="Proteomes" id="UP000282460"/>
    </source>
</evidence>
<dbReference type="SUPFAM" id="SSF46785">
    <property type="entry name" value="Winged helix' DNA-binding domain"/>
    <property type="match status" value="1"/>
</dbReference>
<protein>
    <submittedName>
        <fullName evidence="2">ArsR family transcriptional regulator</fullName>
    </submittedName>
</protein>
<dbReference type="CDD" id="cd00090">
    <property type="entry name" value="HTH_ARSR"/>
    <property type="match status" value="1"/>
</dbReference>
<dbReference type="InterPro" id="IPR036388">
    <property type="entry name" value="WH-like_DNA-bd_sf"/>
</dbReference>
<dbReference type="OrthoDB" id="4952043at2"/>
<dbReference type="RefSeq" id="WP_121659224.1">
    <property type="nucleotide sequence ID" value="NZ_BMEK01000002.1"/>
</dbReference>
<keyword evidence="3" id="KW-1185">Reference proteome</keyword>
<organism evidence="2 3">
    <name type="scientific">Mycetocola zhadangensis</name>
    <dbReference type="NCBI Taxonomy" id="1164595"/>
    <lineage>
        <taxon>Bacteria</taxon>
        <taxon>Bacillati</taxon>
        <taxon>Actinomycetota</taxon>
        <taxon>Actinomycetes</taxon>
        <taxon>Micrococcales</taxon>
        <taxon>Microbacteriaceae</taxon>
        <taxon>Mycetocola</taxon>
    </lineage>
</organism>
<dbReference type="PANTHER" id="PTHR37318">
    <property type="entry name" value="BSL7504 PROTEIN"/>
    <property type="match status" value="1"/>
</dbReference>